<organism evidence="1 2">
    <name type="scientific">Mycena rosella</name>
    <name type="common">Pink bonnet</name>
    <name type="synonym">Agaricus rosellus</name>
    <dbReference type="NCBI Taxonomy" id="1033263"/>
    <lineage>
        <taxon>Eukaryota</taxon>
        <taxon>Fungi</taxon>
        <taxon>Dikarya</taxon>
        <taxon>Basidiomycota</taxon>
        <taxon>Agaricomycotina</taxon>
        <taxon>Agaricomycetes</taxon>
        <taxon>Agaricomycetidae</taxon>
        <taxon>Agaricales</taxon>
        <taxon>Marasmiineae</taxon>
        <taxon>Mycenaceae</taxon>
        <taxon>Mycena</taxon>
    </lineage>
</organism>
<dbReference type="Proteomes" id="UP001221757">
    <property type="component" value="Unassembled WGS sequence"/>
</dbReference>
<dbReference type="AlphaFoldDB" id="A0AAD7CYS5"/>
<name>A0AAD7CYS5_MYCRO</name>
<accession>A0AAD7CYS5</accession>
<evidence type="ECO:0000313" key="2">
    <source>
        <dbReference type="Proteomes" id="UP001221757"/>
    </source>
</evidence>
<dbReference type="EMBL" id="JARKIE010000180">
    <property type="protein sequence ID" value="KAJ7670470.1"/>
    <property type="molecule type" value="Genomic_DNA"/>
</dbReference>
<keyword evidence="2" id="KW-1185">Reference proteome</keyword>
<comment type="caution">
    <text evidence="1">The sequence shown here is derived from an EMBL/GenBank/DDBJ whole genome shotgun (WGS) entry which is preliminary data.</text>
</comment>
<reference evidence="1" key="1">
    <citation type="submission" date="2023-03" db="EMBL/GenBank/DDBJ databases">
        <title>Massive genome expansion in bonnet fungi (Mycena s.s.) driven by repeated elements and novel gene families across ecological guilds.</title>
        <authorList>
            <consortium name="Lawrence Berkeley National Laboratory"/>
            <person name="Harder C.B."/>
            <person name="Miyauchi S."/>
            <person name="Viragh M."/>
            <person name="Kuo A."/>
            <person name="Thoen E."/>
            <person name="Andreopoulos B."/>
            <person name="Lu D."/>
            <person name="Skrede I."/>
            <person name="Drula E."/>
            <person name="Henrissat B."/>
            <person name="Morin E."/>
            <person name="Kohler A."/>
            <person name="Barry K."/>
            <person name="LaButti K."/>
            <person name="Morin E."/>
            <person name="Salamov A."/>
            <person name="Lipzen A."/>
            <person name="Mereny Z."/>
            <person name="Hegedus B."/>
            <person name="Baldrian P."/>
            <person name="Stursova M."/>
            <person name="Weitz H."/>
            <person name="Taylor A."/>
            <person name="Grigoriev I.V."/>
            <person name="Nagy L.G."/>
            <person name="Martin F."/>
            <person name="Kauserud H."/>
        </authorList>
    </citation>
    <scope>NUCLEOTIDE SEQUENCE</scope>
    <source>
        <strain evidence="1">CBHHK067</strain>
    </source>
</reference>
<protein>
    <submittedName>
        <fullName evidence="1">Uncharacterized protein</fullName>
    </submittedName>
</protein>
<evidence type="ECO:0000313" key="1">
    <source>
        <dbReference type="EMBL" id="KAJ7670470.1"/>
    </source>
</evidence>
<sequence>MQIFPALLPFTSRLEHIACPVPPSVLAIASHLAATDVPIKSVAIEDIYVPTGGWGALSARLSSSARNPYFGPMFAAAPQIKSLKITIDPVSRTHILHELKIDQFYNVSPLVLDPD</sequence>
<gene>
    <name evidence="1" type="ORF">B0H17DRAFT_1141822</name>
</gene>
<proteinExistence type="predicted"/>